<keyword evidence="3" id="KW-1185">Reference proteome</keyword>
<keyword evidence="1" id="KW-1133">Transmembrane helix</keyword>
<evidence type="ECO:0000256" key="1">
    <source>
        <dbReference type="SAM" id="Phobius"/>
    </source>
</evidence>
<feature type="transmembrane region" description="Helical" evidence="1">
    <location>
        <begin position="28"/>
        <end position="48"/>
    </location>
</feature>
<dbReference type="GeneID" id="10328735"/>
<proteinExistence type="predicted"/>
<dbReference type="OrthoDB" id="39353at10239"/>
<evidence type="ECO:0000313" key="2">
    <source>
        <dbReference type="EMBL" id="ADO98232.1"/>
    </source>
</evidence>
<organism evidence="2 3">
    <name type="scientific">Synechococcus phage S-SSM7</name>
    <dbReference type="NCBI Taxonomy" id="445686"/>
    <lineage>
        <taxon>Viruses</taxon>
        <taxon>Duplodnaviria</taxon>
        <taxon>Heunggongvirae</taxon>
        <taxon>Uroviricota</taxon>
        <taxon>Caudoviricetes</taxon>
        <taxon>Pantevenvirales</taxon>
        <taxon>Kyanoviridae</taxon>
        <taxon>Lipsvirus</taxon>
        <taxon>Lipsvirus ssm7</taxon>
    </lineage>
</organism>
<evidence type="ECO:0000313" key="3">
    <source>
        <dbReference type="Proteomes" id="UP000006527"/>
    </source>
</evidence>
<reference evidence="2 3" key="1">
    <citation type="journal article" date="2010" name="Environ. Microbiol.">
        <title>Genomic analysis of oceanic cyanobacterial myoviruses compared with T4-like myoviruses from diverse hosts and environments.</title>
        <authorList>
            <person name="Sullivan M.B."/>
            <person name="Huang K.H."/>
            <person name="Ignacio-Espinoza J.C."/>
            <person name="Berlin A.M."/>
            <person name="Kelly L."/>
            <person name="Weigele P.R."/>
            <person name="DeFrancesco A.S."/>
            <person name="Kern S.E."/>
            <person name="Thompson L.R."/>
            <person name="Young S."/>
            <person name="Yandava C."/>
            <person name="Fu R."/>
            <person name="Krastins B."/>
            <person name="Chase M."/>
            <person name="Sarracino D."/>
            <person name="Osburne M.S."/>
            <person name="Henn M.R."/>
            <person name="Chisholm S.W."/>
        </authorList>
    </citation>
    <scope>NUCLEOTIDE SEQUENCE [LARGE SCALE GENOMIC DNA]</scope>
    <source>
        <strain evidence="2">8109-3</strain>
    </source>
</reference>
<sequence length="55" mass="5989">MLFASHPSVYTLPGTWEAQPDVVYDPTLLIASAVVVFATATLISVISIKRSRKRA</sequence>
<dbReference type="EMBL" id="GU071098">
    <property type="protein sequence ID" value="ADO98232.1"/>
    <property type="molecule type" value="Genomic_DNA"/>
</dbReference>
<dbReference type="KEGG" id="vg:10328735"/>
<keyword evidence="1" id="KW-0812">Transmembrane</keyword>
<gene>
    <name evidence="2" type="ORF">SSSM7_166</name>
</gene>
<accession>E3SL84</accession>
<dbReference type="Proteomes" id="UP000006527">
    <property type="component" value="Segment"/>
</dbReference>
<keyword evidence="1" id="KW-0472">Membrane</keyword>
<name>E3SL84_9CAUD</name>
<protein>
    <submittedName>
        <fullName evidence="2">Uncharacterized protein</fullName>
    </submittedName>
</protein>
<dbReference type="RefSeq" id="YP_004324219.1">
    <property type="nucleotide sequence ID" value="NC_015287.1"/>
</dbReference>